<evidence type="ECO:0000313" key="3">
    <source>
        <dbReference type="Proteomes" id="UP001218218"/>
    </source>
</evidence>
<feature type="non-terminal residue" evidence="2">
    <location>
        <position position="1"/>
    </location>
</feature>
<feature type="region of interest" description="Disordered" evidence="1">
    <location>
        <begin position="186"/>
        <end position="229"/>
    </location>
</feature>
<feature type="compositionally biased region" description="Basic and acidic residues" evidence="1">
    <location>
        <begin position="187"/>
        <end position="202"/>
    </location>
</feature>
<evidence type="ECO:0000313" key="2">
    <source>
        <dbReference type="EMBL" id="KAJ7321836.1"/>
    </source>
</evidence>
<evidence type="ECO:0000256" key="1">
    <source>
        <dbReference type="SAM" id="MobiDB-lite"/>
    </source>
</evidence>
<feature type="region of interest" description="Disordered" evidence="1">
    <location>
        <begin position="67"/>
        <end position="94"/>
    </location>
</feature>
<organism evidence="2 3">
    <name type="scientific">Mycena albidolilacea</name>
    <dbReference type="NCBI Taxonomy" id="1033008"/>
    <lineage>
        <taxon>Eukaryota</taxon>
        <taxon>Fungi</taxon>
        <taxon>Dikarya</taxon>
        <taxon>Basidiomycota</taxon>
        <taxon>Agaricomycotina</taxon>
        <taxon>Agaricomycetes</taxon>
        <taxon>Agaricomycetidae</taxon>
        <taxon>Agaricales</taxon>
        <taxon>Marasmiineae</taxon>
        <taxon>Mycenaceae</taxon>
        <taxon>Mycena</taxon>
    </lineage>
</organism>
<dbReference type="EMBL" id="JARIHO010000049">
    <property type="protein sequence ID" value="KAJ7321836.1"/>
    <property type="molecule type" value="Genomic_DNA"/>
</dbReference>
<feature type="region of interest" description="Disordered" evidence="1">
    <location>
        <begin position="107"/>
        <end position="152"/>
    </location>
</feature>
<feature type="compositionally biased region" description="Low complexity" evidence="1">
    <location>
        <begin position="70"/>
        <end position="80"/>
    </location>
</feature>
<comment type="caution">
    <text evidence="2">The sequence shown here is derived from an EMBL/GenBank/DDBJ whole genome shotgun (WGS) entry which is preliminary data.</text>
</comment>
<dbReference type="AlphaFoldDB" id="A0AAD6ZGD9"/>
<reference evidence="2" key="1">
    <citation type="submission" date="2023-03" db="EMBL/GenBank/DDBJ databases">
        <title>Massive genome expansion in bonnet fungi (Mycena s.s.) driven by repeated elements and novel gene families across ecological guilds.</title>
        <authorList>
            <consortium name="Lawrence Berkeley National Laboratory"/>
            <person name="Harder C.B."/>
            <person name="Miyauchi S."/>
            <person name="Viragh M."/>
            <person name="Kuo A."/>
            <person name="Thoen E."/>
            <person name="Andreopoulos B."/>
            <person name="Lu D."/>
            <person name="Skrede I."/>
            <person name="Drula E."/>
            <person name="Henrissat B."/>
            <person name="Morin E."/>
            <person name="Kohler A."/>
            <person name="Barry K."/>
            <person name="LaButti K."/>
            <person name="Morin E."/>
            <person name="Salamov A."/>
            <person name="Lipzen A."/>
            <person name="Mereny Z."/>
            <person name="Hegedus B."/>
            <person name="Baldrian P."/>
            <person name="Stursova M."/>
            <person name="Weitz H."/>
            <person name="Taylor A."/>
            <person name="Grigoriev I.V."/>
            <person name="Nagy L.G."/>
            <person name="Martin F."/>
            <person name="Kauserud H."/>
        </authorList>
    </citation>
    <scope>NUCLEOTIDE SEQUENCE</scope>
    <source>
        <strain evidence="2">CBHHK002</strain>
    </source>
</reference>
<feature type="compositionally biased region" description="Basic and acidic residues" evidence="1">
    <location>
        <begin position="116"/>
        <end position="126"/>
    </location>
</feature>
<name>A0AAD6ZGD9_9AGAR</name>
<accession>A0AAD6ZGD9</accession>
<proteinExistence type="predicted"/>
<dbReference type="Proteomes" id="UP001218218">
    <property type="component" value="Unassembled WGS sequence"/>
</dbReference>
<gene>
    <name evidence="2" type="ORF">DFH08DRAFT_356103</name>
</gene>
<protein>
    <submittedName>
        <fullName evidence="2">Uncharacterized protein</fullName>
    </submittedName>
</protein>
<keyword evidence="3" id="KW-1185">Reference proteome</keyword>
<sequence>FDNQSSVTEGYPRYTLIYDGNYNDECLLLHIPRTIDARRLRLPRIRFRTVASPPSLIGPGHRILLGVLGPHHSSSSSSPSRRSRAAGGEPTRHVQIQNVVHKPRITRRQRVAARHGRAEMRREVGRRSAHSASAARAARRPRRENPAACGRGVDDDLGPDGCTRTRAAACLKQGKVNPACSVHRLRRPEDPGRRVHVAEPQRGRTSSNTAPCGRDAGWTDPTDGRARHASKLLIRRQ</sequence>